<dbReference type="EMBL" id="WACR01000003">
    <property type="protein sequence ID" value="KAB1065183.1"/>
    <property type="molecule type" value="Genomic_DNA"/>
</dbReference>
<evidence type="ECO:0000256" key="1">
    <source>
        <dbReference type="ARBA" id="ARBA00022737"/>
    </source>
</evidence>
<evidence type="ECO:0000313" key="4">
    <source>
        <dbReference type="Proteomes" id="UP000435357"/>
    </source>
</evidence>
<evidence type="ECO:0000313" key="3">
    <source>
        <dbReference type="EMBL" id="KAB1065183.1"/>
    </source>
</evidence>
<evidence type="ECO:0000256" key="2">
    <source>
        <dbReference type="ARBA" id="ARBA00022803"/>
    </source>
</evidence>
<dbReference type="Proteomes" id="UP000435357">
    <property type="component" value="Unassembled WGS sequence"/>
</dbReference>
<dbReference type="Gene3D" id="1.25.40.10">
    <property type="entry name" value="Tetratricopeptide repeat domain"/>
    <property type="match status" value="1"/>
</dbReference>
<dbReference type="InterPro" id="IPR051685">
    <property type="entry name" value="Ycf3/AcsC/BcsC/TPR_MFPF"/>
</dbReference>
<keyword evidence="2" id="KW-0802">TPR repeat</keyword>
<keyword evidence="4" id="KW-1185">Reference proteome</keyword>
<dbReference type="SMART" id="SM00028">
    <property type="entry name" value="TPR"/>
    <property type="match status" value="3"/>
</dbReference>
<dbReference type="Gene3D" id="3.40.50.10610">
    <property type="entry name" value="ABC-type transport auxiliary lipoprotein component"/>
    <property type="match status" value="1"/>
</dbReference>
<dbReference type="AlphaFoldDB" id="A0A6N6M644"/>
<protein>
    <recommendedName>
        <fullName evidence="5">Tetratricopeptide repeat protein</fullName>
    </recommendedName>
</protein>
<keyword evidence="1" id="KW-0677">Repeat</keyword>
<dbReference type="PANTHER" id="PTHR44943">
    <property type="entry name" value="CELLULOSE SYNTHASE OPERON PROTEIN C"/>
    <property type="match status" value="1"/>
</dbReference>
<dbReference type="InterPro" id="IPR019734">
    <property type="entry name" value="TPR_rpt"/>
</dbReference>
<proteinExistence type="predicted"/>
<dbReference type="SUPFAM" id="SSF48452">
    <property type="entry name" value="TPR-like"/>
    <property type="match status" value="1"/>
</dbReference>
<dbReference type="RefSeq" id="WP_151166844.1">
    <property type="nucleotide sequence ID" value="NZ_WACR01000003.1"/>
</dbReference>
<reference evidence="3 4" key="1">
    <citation type="submission" date="2019-09" db="EMBL/GenBank/DDBJ databases">
        <title>Genomes of Cryomorphaceae.</title>
        <authorList>
            <person name="Bowman J.P."/>
        </authorList>
    </citation>
    <scope>NUCLEOTIDE SEQUENCE [LARGE SCALE GENOMIC DNA]</scope>
    <source>
        <strain evidence="3 4">KCTC 52047</strain>
    </source>
</reference>
<evidence type="ECO:0008006" key="5">
    <source>
        <dbReference type="Google" id="ProtNLM"/>
    </source>
</evidence>
<dbReference type="InterPro" id="IPR011990">
    <property type="entry name" value="TPR-like_helical_dom_sf"/>
</dbReference>
<name>A0A6N6M644_9FLAO</name>
<sequence length="465" mass="53151">MNRKYLFLALTVISLLTWQCTGSKSLSRKADKLQEAGLNEEAADFYYKSLQRNPRNVDAKIGLKQTGKEILESLLNEFYKSYSAEDHRMAVYKYREAKDFQDMCSPFVDLQIPPYYNDYYEESETTYKNDLYEKANELIYEEKYQEADKKLKEIIDLDPTYKDAKELASMTTAEPMYQKGVKLFEAGKYRESYAMMKRVIDQKGSYKDAIDYRDNALEEATITIAVSPFDVSNSSQSQIAEKINGSITQSLVNSENPFIKVVDRSNTEKLLEEQRLNMELGTESRVQAGEMLGANMIITGKMMDYQVSSVPVQTSRQPAFEQIKVQKVNPRTKEKYVATEYRKTYYNEYSGSRKVTAALQYQVINAETGVVVSGGVINETEMDNVNYATRKGGFKNLYPGEFSSSLGGLMKEGKVITSYQAKSQLQSKFTSSKRELRSENQIRADLAQKIAQNIVSKVHEYNPEL</sequence>
<gene>
    <name evidence="3" type="ORF">F3059_04310</name>
</gene>
<comment type="caution">
    <text evidence="3">The sequence shown here is derived from an EMBL/GenBank/DDBJ whole genome shotgun (WGS) entry which is preliminary data.</text>
</comment>
<organism evidence="3 4">
    <name type="scientific">Salibacter halophilus</name>
    <dbReference type="NCBI Taxonomy" id="1803916"/>
    <lineage>
        <taxon>Bacteria</taxon>
        <taxon>Pseudomonadati</taxon>
        <taxon>Bacteroidota</taxon>
        <taxon>Flavobacteriia</taxon>
        <taxon>Flavobacteriales</taxon>
        <taxon>Salibacteraceae</taxon>
        <taxon>Salibacter</taxon>
    </lineage>
</organism>
<accession>A0A6N6M644</accession>
<dbReference type="OrthoDB" id="979378at2"/>
<dbReference type="PANTHER" id="PTHR44943:SF8">
    <property type="entry name" value="TPR REPEAT-CONTAINING PROTEIN MJ0263"/>
    <property type="match status" value="1"/>
</dbReference>